<protein>
    <submittedName>
        <fullName evidence="2">Acetyltransferase (GNAT) family domain-containing protein</fullName>
    </submittedName>
</protein>
<dbReference type="InterPro" id="IPR052523">
    <property type="entry name" value="Trichothecene_AcTrans"/>
</dbReference>
<keyword evidence="3" id="KW-1185">Reference proteome</keyword>
<evidence type="ECO:0000313" key="3">
    <source>
        <dbReference type="Proteomes" id="UP000078397"/>
    </source>
</evidence>
<dbReference type="Pfam" id="PF00583">
    <property type="entry name" value="Acetyltransf_1"/>
    <property type="match status" value="1"/>
</dbReference>
<dbReference type="InterPro" id="IPR016181">
    <property type="entry name" value="Acyl_CoA_acyltransferase"/>
</dbReference>
<reference evidence="2 3" key="1">
    <citation type="journal article" date="2016" name="PLoS Pathog.">
        <title>Biosynthesis of antibiotic leucinostatins in bio-control fungus Purpureocillium lilacinum and their inhibition on phytophthora revealed by genome mining.</title>
        <authorList>
            <person name="Wang G."/>
            <person name="Liu Z."/>
            <person name="Lin R."/>
            <person name="Li E."/>
            <person name="Mao Z."/>
            <person name="Ling J."/>
            <person name="Yang Y."/>
            <person name="Yin W.B."/>
            <person name="Xie B."/>
        </authorList>
    </citation>
    <scope>NUCLEOTIDE SEQUENCE [LARGE SCALE GENOMIC DNA]</scope>
    <source>
        <strain evidence="2">170</strain>
    </source>
</reference>
<dbReference type="PANTHER" id="PTHR42791:SF1">
    <property type="entry name" value="N-ACETYLTRANSFERASE DOMAIN-CONTAINING PROTEIN"/>
    <property type="match status" value="1"/>
</dbReference>
<dbReference type="STRING" id="1380566.A0A179FWT4"/>
<comment type="caution">
    <text evidence="2">The sequence shown here is derived from an EMBL/GenBank/DDBJ whole genome shotgun (WGS) entry which is preliminary data.</text>
</comment>
<dbReference type="OrthoDB" id="2115692at2759"/>
<accession>A0A179FWT4</accession>
<dbReference type="RefSeq" id="XP_018146225.1">
    <property type="nucleotide sequence ID" value="XM_018291018.1"/>
</dbReference>
<dbReference type="InterPro" id="IPR000182">
    <property type="entry name" value="GNAT_dom"/>
</dbReference>
<dbReference type="GeneID" id="28855012"/>
<evidence type="ECO:0000259" key="1">
    <source>
        <dbReference type="PROSITE" id="PS51186"/>
    </source>
</evidence>
<gene>
    <name evidence="2" type="ORF">VFPPC_13241</name>
</gene>
<evidence type="ECO:0000313" key="2">
    <source>
        <dbReference type="EMBL" id="OAQ69688.1"/>
    </source>
</evidence>
<sequence>MAHIPTVELATRNDLPDILDVYFDAFSGPSFTSIFPVEPSFDYHKRAWGTFLGVYERIPGMQDCKIFVIRDTDGKVKSAALVWIIKPEDRGFKSWQHRWPDAFPGMNGDTLRAFYEGMGSQHHAVMADKEHIYLEIIMTHSSARKQGHASALLAKTTALADELGYATYLDADEGAMGLYTKHGFAYRDDVERTSAMFPMVRDKQT</sequence>
<feature type="domain" description="N-acetyltransferase" evidence="1">
    <location>
        <begin position="5"/>
        <end position="204"/>
    </location>
</feature>
<dbReference type="KEGG" id="pchm:VFPPC_13241"/>
<dbReference type="SUPFAM" id="SSF55729">
    <property type="entry name" value="Acyl-CoA N-acyltransferases (Nat)"/>
    <property type="match status" value="1"/>
</dbReference>
<dbReference type="PROSITE" id="PS51186">
    <property type="entry name" value="GNAT"/>
    <property type="match status" value="1"/>
</dbReference>
<dbReference type="GO" id="GO:0016747">
    <property type="term" value="F:acyltransferase activity, transferring groups other than amino-acyl groups"/>
    <property type="evidence" value="ECO:0007669"/>
    <property type="project" value="InterPro"/>
</dbReference>
<proteinExistence type="predicted"/>
<dbReference type="PANTHER" id="PTHR42791">
    <property type="entry name" value="GNAT FAMILY ACETYLTRANSFERASE"/>
    <property type="match status" value="1"/>
</dbReference>
<name>A0A179FWT4_METCM</name>
<dbReference type="Gene3D" id="3.40.630.30">
    <property type="match status" value="1"/>
</dbReference>
<dbReference type="EMBL" id="LSBJ02000002">
    <property type="protein sequence ID" value="OAQ69688.1"/>
    <property type="molecule type" value="Genomic_DNA"/>
</dbReference>
<dbReference type="CDD" id="cd04301">
    <property type="entry name" value="NAT_SF"/>
    <property type="match status" value="1"/>
</dbReference>
<dbReference type="Proteomes" id="UP000078397">
    <property type="component" value="Unassembled WGS sequence"/>
</dbReference>
<organism evidence="2 3">
    <name type="scientific">Pochonia chlamydosporia 170</name>
    <dbReference type="NCBI Taxonomy" id="1380566"/>
    <lineage>
        <taxon>Eukaryota</taxon>
        <taxon>Fungi</taxon>
        <taxon>Dikarya</taxon>
        <taxon>Ascomycota</taxon>
        <taxon>Pezizomycotina</taxon>
        <taxon>Sordariomycetes</taxon>
        <taxon>Hypocreomycetidae</taxon>
        <taxon>Hypocreales</taxon>
        <taxon>Clavicipitaceae</taxon>
        <taxon>Pochonia</taxon>
    </lineage>
</organism>
<dbReference type="AlphaFoldDB" id="A0A179FWT4"/>